<comment type="caution">
    <text evidence="2">The sequence shown here is derived from an EMBL/GenBank/DDBJ whole genome shotgun (WGS) entry which is preliminary data.</text>
</comment>
<evidence type="ECO:0000313" key="2">
    <source>
        <dbReference type="EMBL" id="GAA2397085.1"/>
    </source>
</evidence>
<feature type="domain" description="HTH marR-type" evidence="1">
    <location>
        <begin position="5"/>
        <end position="140"/>
    </location>
</feature>
<evidence type="ECO:0000313" key="3">
    <source>
        <dbReference type="Proteomes" id="UP001501444"/>
    </source>
</evidence>
<dbReference type="PANTHER" id="PTHR33164">
    <property type="entry name" value="TRANSCRIPTIONAL REGULATOR, MARR FAMILY"/>
    <property type="match status" value="1"/>
</dbReference>
<proteinExistence type="predicted"/>
<evidence type="ECO:0000259" key="1">
    <source>
        <dbReference type="PROSITE" id="PS50995"/>
    </source>
</evidence>
<dbReference type="Proteomes" id="UP001501444">
    <property type="component" value="Unassembled WGS sequence"/>
</dbReference>
<keyword evidence="3" id="KW-1185">Reference proteome</keyword>
<reference evidence="3" key="1">
    <citation type="journal article" date="2019" name="Int. J. Syst. Evol. Microbiol.">
        <title>The Global Catalogue of Microorganisms (GCM) 10K type strain sequencing project: providing services to taxonomists for standard genome sequencing and annotation.</title>
        <authorList>
            <consortium name="The Broad Institute Genomics Platform"/>
            <consortium name="The Broad Institute Genome Sequencing Center for Infectious Disease"/>
            <person name="Wu L."/>
            <person name="Ma J."/>
        </authorList>
    </citation>
    <scope>NUCLEOTIDE SEQUENCE [LARGE SCALE GENOMIC DNA]</scope>
    <source>
        <strain evidence="3">JCM 3272</strain>
    </source>
</reference>
<dbReference type="InterPro" id="IPR039422">
    <property type="entry name" value="MarR/SlyA-like"/>
</dbReference>
<dbReference type="InterPro" id="IPR000835">
    <property type="entry name" value="HTH_MarR-typ"/>
</dbReference>
<dbReference type="PROSITE" id="PS50995">
    <property type="entry name" value="HTH_MARR_2"/>
    <property type="match status" value="1"/>
</dbReference>
<accession>A0ABP5VBN8</accession>
<organism evidence="2 3">
    <name type="scientific">Dactylosporangium salmoneum</name>
    <dbReference type="NCBI Taxonomy" id="53361"/>
    <lineage>
        <taxon>Bacteria</taxon>
        <taxon>Bacillati</taxon>
        <taxon>Actinomycetota</taxon>
        <taxon>Actinomycetes</taxon>
        <taxon>Micromonosporales</taxon>
        <taxon>Micromonosporaceae</taxon>
        <taxon>Dactylosporangium</taxon>
    </lineage>
</organism>
<dbReference type="PANTHER" id="PTHR33164:SF43">
    <property type="entry name" value="HTH-TYPE TRANSCRIPTIONAL REPRESSOR YETL"/>
    <property type="match status" value="1"/>
</dbReference>
<protein>
    <recommendedName>
        <fullName evidence="1">HTH marR-type domain-containing protein</fullName>
    </recommendedName>
</protein>
<gene>
    <name evidence="2" type="ORF">GCM10010170_113480</name>
</gene>
<dbReference type="InterPro" id="IPR036390">
    <property type="entry name" value="WH_DNA-bd_sf"/>
</dbReference>
<dbReference type="SUPFAM" id="SSF46785">
    <property type="entry name" value="Winged helix' DNA-binding domain"/>
    <property type="match status" value="1"/>
</dbReference>
<name>A0ABP5VBN8_9ACTN</name>
<sequence>MPDTHTEAAARAWRGMRALVLEEHARKKKEVCEALDMSFVRVQALRQVAEGPLTMRELAARLQTDAPYTTLVVDDLEKRELVRREPHPADRRAKVVVATAAGRDASALAEGILDQPPPSLLALSSEDLATLAAVIGRLRR</sequence>
<dbReference type="Pfam" id="PF12802">
    <property type="entry name" value="MarR_2"/>
    <property type="match status" value="1"/>
</dbReference>
<dbReference type="PRINTS" id="PR00598">
    <property type="entry name" value="HTHMARR"/>
</dbReference>
<dbReference type="EMBL" id="BAAARV010000147">
    <property type="protein sequence ID" value="GAA2397085.1"/>
    <property type="molecule type" value="Genomic_DNA"/>
</dbReference>
<dbReference type="InterPro" id="IPR036388">
    <property type="entry name" value="WH-like_DNA-bd_sf"/>
</dbReference>
<dbReference type="SMART" id="SM00347">
    <property type="entry name" value="HTH_MARR"/>
    <property type="match status" value="1"/>
</dbReference>
<dbReference type="Gene3D" id="1.10.10.10">
    <property type="entry name" value="Winged helix-like DNA-binding domain superfamily/Winged helix DNA-binding domain"/>
    <property type="match status" value="1"/>
</dbReference>